<dbReference type="AlphaFoldDB" id="A0A6N7ISE0"/>
<name>A0A6N7ISE0_9FIRM</name>
<gene>
    <name evidence="1" type="ORF">GFC01_11390</name>
</gene>
<evidence type="ECO:0000313" key="2">
    <source>
        <dbReference type="Proteomes" id="UP000441717"/>
    </source>
</evidence>
<comment type="caution">
    <text evidence="1">The sequence shown here is derived from an EMBL/GenBank/DDBJ whole genome shotgun (WGS) entry which is preliminary data.</text>
</comment>
<dbReference type="OrthoDB" id="1681497at2"/>
<keyword evidence="2" id="KW-1185">Reference proteome</keyword>
<dbReference type="Proteomes" id="UP000441717">
    <property type="component" value="Unassembled WGS sequence"/>
</dbReference>
<proteinExistence type="predicted"/>
<protein>
    <submittedName>
        <fullName evidence="1">Uncharacterized protein</fullName>
    </submittedName>
</protein>
<accession>A0A6N7ISE0</accession>
<dbReference type="RefSeq" id="WP_152947279.1">
    <property type="nucleotide sequence ID" value="NZ_WHYR01000030.1"/>
</dbReference>
<dbReference type="EMBL" id="WHYR01000030">
    <property type="protein sequence ID" value="MQL52851.1"/>
    <property type="molecule type" value="Genomic_DNA"/>
</dbReference>
<evidence type="ECO:0000313" key="1">
    <source>
        <dbReference type="EMBL" id="MQL52851.1"/>
    </source>
</evidence>
<sequence>MTDIRSAGEVDLAAMDASLEKICQRCDYVESGCRPDNCLVGFARKVLKFARQKNVLDIPGAVKLIPQHDFKPYEQEVVAAGLAETCRQCRECRDNHSPDCVIALVRTCLENAILTENIDYPGSVFLYLARIKEQNPELAATLAGELKKS</sequence>
<reference evidence="1 2" key="1">
    <citation type="submission" date="2019-10" db="EMBL/GenBank/DDBJ databases">
        <title>Comparative genomics of sulfur disproportionating microorganisms.</title>
        <authorList>
            <person name="Ward L.M."/>
            <person name="Bertran E."/>
            <person name="Johnston D."/>
        </authorList>
    </citation>
    <scope>NUCLEOTIDE SEQUENCE [LARGE SCALE GENOMIC DNA]</scope>
    <source>
        <strain evidence="1 2">DSM 14055</strain>
    </source>
</reference>
<organism evidence="1 2">
    <name type="scientific">Desulfofundulus thermobenzoicus</name>
    <dbReference type="NCBI Taxonomy" id="29376"/>
    <lineage>
        <taxon>Bacteria</taxon>
        <taxon>Bacillati</taxon>
        <taxon>Bacillota</taxon>
        <taxon>Clostridia</taxon>
        <taxon>Eubacteriales</taxon>
        <taxon>Peptococcaceae</taxon>
        <taxon>Desulfofundulus</taxon>
    </lineage>
</organism>